<dbReference type="EMBL" id="QZWG01000010">
    <property type="protein sequence ID" value="RZB86525.1"/>
    <property type="molecule type" value="Genomic_DNA"/>
</dbReference>
<organism evidence="2 3">
    <name type="scientific">Glycine soja</name>
    <name type="common">Wild soybean</name>
    <dbReference type="NCBI Taxonomy" id="3848"/>
    <lineage>
        <taxon>Eukaryota</taxon>
        <taxon>Viridiplantae</taxon>
        <taxon>Streptophyta</taxon>
        <taxon>Embryophyta</taxon>
        <taxon>Tracheophyta</taxon>
        <taxon>Spermatophyta</taxon>
        <taxon>Magnoliopsida</taxon>
        <taxon>eudicotyledons</taxon>
        <taxon>Gunneridae</taxon>
        <taxon>Pentapetalae</taxon>
        <taxon>rosids</taxon>
        <taxon>fabids</taxon>
        <taxon>Fabales</taxon>
        <taxon>Fabaceae</taxon>
        <taxon>Papilionoideae</taxon>
        <taxon>50 kb inversion clade</taxon>
        <taxon>NPAAA clade</taxon>
        <taxon>indigoferoid/millettioid clade</taxon>
        <taxon>Phaseoleae</taxon>
        <taxon>Glycine</taxon>
        <taxon>Glycine subgen. Soja</taxon>
    </lineage>
</organism>
<evidence type="ECO:0000313" key="3">
    <source>
        <dbReference type="Proteomes" id="UP000289340"/>
    </source>
</evidence>
<accession>A0A445IKE0</accession>
<gene>
    <name evidence="2" type="ORF">D0Y65_026541</name>
</gene>
<comment type="caution">
    <text evidence="2">The sequence shown here is derived from an EMBL/GenBank/DDBJ whole genome shotgun (WGS) entry which is preliminary data.</text>
</comment>
<evidence type="ECO:0000256" key="1">
    <source>
        <dbReference type="SAM" id="MobiDB-lite"/>
    </source>
</evidence>
<dbReference type="AlphaFoldDB" id="A0A445IKE0"/>
<keyword evidence="3" id="KW-1185">Reference proteome</keyword>
<evidence type="ECO:0000313" key="2">
    <source>
        <dbReference type="EMBL" id="RZB86525.1"/>
    </source>
</evidence>
<name>A0A445IKE0_GLYSO</name>
<proteinExistence type="predicted"/>
<sequence length="155" mass="17260">MKRDFQGQIRVGPESHGRGGLSERKKEKINGAMLTYVRLIDQTIRYTTPRIIPSFYRGEIKKKKRYSDHAADGQASSCRNGVGRQRLLPRGQLEGAEVRRRAFWLLIYSSTELHPTAPVLLVVQSVRAPPCQGGSCGFDPVSPDLGSDESINSSF</sequence>
<feature type="region of interest" description="Disordered" evidence="1">
    <location>
        <begin position="1"/>
        <end position="22"/>
    </location>
</feature>
<protein>
    <submittedName>
        <fullName evidence="2">Uncharacterized protein</fullName>
    </submittedName>
</protein>
<feature type="compositionally biased region" description="Basic and acidic residues" evidence="1">
    <location>
        <begin position="13"/>
        <end position="22"/>
    </location>
</feature>
<dbReference type="Proteomes" id="UP000289340">
    <property type="component" value="Chromosome 10"/>
</dbReference>
<reference evidence="2 3" key="1">
    <citation type="submission" date="2018-09" db="EMBL/GenBank/DDBJ databases">
        <title>A high-quality reference genome of wild soybean provides a powerful tool to mine soybean genomes.</title>
        <authorList>
            <person name="Xie M."/>
            <person name="Chung C.Y.L."/>
            <person name="Li M.-W."/>
            <person name="Wong F.-L."/>
            <person name="Chan T.-F."/>
            <person name="Lam H.-M."/>
        </authorList>
    </citation>
    <scope>NUCLEOTIDE SEQUENCE [LARGE SCALE GENOMIC DNA]</scope>
    <source>
        <strain evidence="3">cv. W05</strain>
        <tissue evidence="2">Hypocotyl of etiolated seedlings</tissue>
    </source>
</reference>